<evidence type="ECO:0000313" key="1">
    <source>
        <dbReference type="EMBL" id="KAK1932565.1"/>
    </source>
</evidence>
<proteinExistence type="predicted"/>
<dbReference type="EMBL" id="JASMQC010000029">
    <property type="protein sequence ID" value="KAK1932565.1"/>
    <property type="molecule type" value="Genomic_DNA"/>
</dbReference>
<keyword evidence="2" id="KW-1185">Reference proteome</keyword>
<organism evidence="1 2">
    <name type="scientific">Phytophthora citrophthora</name>
    <dbReference type="NCBI Taxonomy" id="4793"/>
    <lineage>
        <taxon>Eukaryota</taxon>
        <taxon>Sar</taxon>
        <taxon>Stramenopiles</taxon>
        <taxon>Oomycota</taxon>
        <taxon>Peronosporomycetes</taxon>
        <taxon>Peronosporales</taxon>
        <taxon>Peronosporaceae</taxon>
        <taxon>Phytophthora</taxon>
    </lineage>
</organism>
<protein>
    <submittedName>
        <fullName evidence="1">Uncharacterized protein</fullName>
    </submittedName>
</protein>
<accession>A0AAD9G658</accession>
<dbReference type="AlphaFoldDB" id="A0AAD9G658"/>
<reference evidence="1" key="1">
    <citation type="submission" date="2023-08" db="EMBL/GenBank/DDBJ databases">
        <title>Reference Genome Resource for the Citrus Pathogen Phytophthora citrophthora.</title>
        <authorList>
            <person name="Moller H."/>
            <person name="Coetzee B."/>
            <person name="Rose L.J."/>
            <person name="Van Niekerk J.M."/>
        </authorList>
    </citation>
    <scope>NUCLEOTIDE SEQUENCE</scope>
    <source>
        <strain evidence="1">STE-U-9442</strain>
    </source>
</reference>
<evidence type="ECO:0000313" key="2">
    <source>
        <dbReference type="Proteomes" id="UP001259832"/>
    </source>
</evidence>
<comment type="caution">
    <text evidence="1">The sequence shown here is derived from an EMBL/GenBank/DDBJ whole genome shotgun (WGS) entry which is preliminary data.</text>
</comment>
<name>A0AAD9G658_9STRA</name>
<sequence>MVPARVRFAHIVTVARQRNFPAAIDLDPRFEMVIMGIPIFQLRNMESALLNYLERRRLCLRWRALEDEPMEDWQPGDESDDPQDNEPLEVNAFAEQFELVCTDETGNELAGVFQELTDALEAGRLGARDDSKFADVISKRNAGDFIGGTTASSVVCVRGVIVDGKSLLERLWNG</sequence>
<dbReference type="Proteomes" id="UP001259832">
    <property type="component" value="Unassembled WGS sequence"/>
</dbReference>
<gene>
    <name evidence="1" type="ORF">P3T76_012149</name>
</gene>